<evidence type="ECO:0000256" key="2">
    <source>
        <dbReference type="ARBA" id="ARBA00022832"/>
    </source>
</evidence>
<dbReference type="UniPathway" id="UPA00659"/>
<dbReference type="Pfam" id="PF00378">
    <property type="entry name" value="ECH_1"/>
    <property type="match status" value="1"/>
</dbReference>
<keyword evidence="5" id="KW-0443">Lipid metabolism</keyword>
<dbReference type="InterPro" id="IPR006108">
    <property type="entry name" value="3HC_DH_C"/>
</dbReference>
<name>A0A381PL29_9ZZZZ</name>
<dbReference type="Gene3D" id="3.40.50.720">
    <property type="entry name" value="NAD(P)-binding Rossmann-like Domain"/>
    <property type="match status" value="1"/>
</dbReference>
<comment type="pathway">
    <text evidence="1">Lipid metabolism; fatty acid beta-oxidation.</text>
</comment>
<dbReference type="SUPFAM" id="SSF48179">
    <property type="entry name" value="6-phosphogluconate dehydrogenase C-terminal domain-like"/>
    <property type="match status" value="2"/>
</dbReference>
<dbReference type="InterPro" id="IPR008927">
    <property type="entry name" value="6-PGluconate_DH-like_C_sf"/>
</dbReference>
<gene>
    <name evidence="8" type="ORF">METZ01_LOCUS20002</name>
</gene>
<evidence type="ECO:0008006" key="9">
    <source>
        <dbReference type="Google" id="ProtNLM"/>
    </source>
</evidence>
<dbReference type="EMBL" id="UINC01001004">
    <property type="protein sequence ID" value="SUZ67148.1"/>
    <property type="molecule type" value="Genomic_DNA"/>
</dbReference>
<dbReference type="CDD" id="cd06558">
    <property type="entry name" value="crotonase-like"/>
    <property type="match status" value="1"/>
</dbReference>
<dbReference type="InterPro" id="IPR001753">
    <property type="entry name" value="Enoyl-CoA_hydra/iso"/>
</dbReference>
<dbReference type="GO" id="GO:0016616">
    <property type="term" value="F:oxidoreductase activity, acting on the CH-OH group of donors, NAD or NADP as acceptor"/>
    <property type="evidence" value="ECO:0007669"/>
    <property type="project" value="InterPro"/>
</dbReference>
<evidence type="ECO:0000259" key="7">
    <source>
        <dbReference type="Pfam" id="PF02737"/>
    </source>
</evidence>
<evidence type="ECO:0000313" key="8">
    <source>
        <dbReference type="EMBL" id="SUZ67148.1"/>
    </source>
</evidence>
<dbReference type="InterPro" id="IPR006176">
    <property type="entry name" value="3-OHacyl-CoA_DH_NAD-bd"/>
</dbReference>
<reference evidence="8" key="1">
    <citation type="submission" date="2018-05" db="EMBL/GenBank/DDBJ databases">
        <authorList>
            <person name="Lanie J.A."/>
            <person name="Ng W.-L."/>
            <person name="Kazmierczak K.M."/>
            <person name="Andrzejewski T.M."/>
            <person name="Davidsen T.M."/>
            <person name="Wayne K.J."/>
            <person name="Tettelin H."/>
            <person name="Glass J.I."/>
            <person name="Rusch D."/>
            <person name="Podicherti R."/>
            <person name="Tsui H.-C.T."/>
            <person name="Winkler M.E."/>
        </authorList>
    </citation>
    <scope>NUCLEOTIDE SEQUENCE</scope>
</reference>
<dbReference type="SUPFAM" id="SSF51735">
    <property type="entry name" value="NAD(P)-binding Rossmann-fold domains"/>
    <property type="match status" value="1"/>
</dbReference>
<dbReference type="GO" id="GO:0006635">
    <property type="term" value="P:fatty acid beta-oxidation"/>
    <property type="evidence" value="ECO:0007669"/>
    <property type="project" value="UniProtKB-UniPathway"/>
</dbReference>
<dbReference type="Gene3D" id="1.10.1040.50">
    <property type="match status" value="1"/>
</dbReference>
<accession>A0A381PL29</accession>
<protein>
    <recommendedName>
        <fullName evidence="9">3-hydroxyacyl-CoA dehydrogenase</fullName>
    </recommendedName>
</protein>
<dbReference type="AlphaFoldDB" id="A0A381PL29"/>
<evidence type="ECO:0000256" key="1">
    <source>
        <dbReference type="ARBA" id="ARBA00005005"/>
    </source>
</evidence>
<dbReference type="PANTHER" id="PTHR48075">
    <property type="entry name" value="3-HYDROXYACYL-COA DEHYDROGENASE FAMILY PROTEIN"/>
    <property type="match status" value="1"/>
</dbReference>
<keyword evidence="2" id="KW-0276">Fatty acid metabolism</keyword>
<dbReference type="InterPro" id="IPR029045">
    <property type="entry name" value="ClpP/crotonase-like_dom_sf"/>
</dbReference>
<feature type="domain" description="3-hydroxyacyl-CoA dehydrogenase NAD binding" evidence="7">
    <location>
        <begin position="8"/>
        <end position="184"/>
    </location>
</feature>
<dbReference type="Pfam" id="PF00725">
    <property type="entry name" value="3HCDH"/>
    <property type="match status" value="1"/>
</dbReference>
<keyword evidence="3" id="KW-0560">Oxidoreductase</keyword>
<dbReference type="Gene3D" id="3.90.226.10">
    <property type="entry name" value="2-enoyl-CoA Hydratase, Chain A, domain 1"/>
    <property type="match status" value="1"/>
</dbReference>
<evidence type="ECO:0000259" key="6">
    <source>
        <dbReference type="Pfam" id="PF00725"/>
    </source>
</evidence>
<dbReference type="Pfam" id="PF02737">
    <property type="entry name" value="3HCDH_N"/>
    <property type="match status" value="1"/>
</dbReference>
<evidence type="ECO:0000256" key="4">
    <source>
        <dbReference type="ARBA" id="ARBA00023027"/>
    </source>
</evidence>
<dbReference type="SUPFAM" id="SSF52096">
    <property type="entry name" value="ClpP/crotonase"/>
    <property type="match status" value="1"/>
</dbReference>
<evidence type="ECO:0000256" key="3">
    <source>
        <dbReference type="ARBA" id="ARBA00023002"/>
    </source>
</evidence>
<dbReference type="PANTHER" id="PTHR48075:SF7">
    <property type="entry name" value="3-HYDROXYACYL-COA DEHYDROGENASE-RELATED"/>
    <property type="match status" value="1"/>
</dbReference>
<sequence>MSIEIKKCAVLGAGVMGAQIAGHLSNAGIPSLLFDINDELARKGVDGLKSLKPAPLFDKKNTSLISPCTYDNDLEKLNECDLIIEAVAEKIEIKHDVYKKLLPHLKKDAILTSNTSGIPLSNLVEVLPDDIQKRFLITHFFNPPRYLKLLELVKGKKTSDDVYDTVANFGETILGKGIVHAKDTPGFIGNRLINAGGRLVLEKALEMGLSVEDVDALSGTLVGNAKSAYFRTQDIVGLDTALNVSNNMYERVTTESEEERQKFKAHELLVKLVEDGRLGQKTGSGWYKKEGKQILSLDFDTMEYTPTKKSRFDTIRVGKGIKNLKKRLEAITFLDDKGAKFLWECNAPMLTYTAEMIPEIADSIIEIDNTMKWGFTRQIGIFESWDAIGVERSVEKMKAENRKVPTWVEEMLASGRKSFYETKNGKMTYWCPLKKKALEYKPNKKTLNLNLYKNSKHTLKRDWSASIHDIGDGVLNVEFHSIFVPQMNPIDRSMVEIMSHAMDLLDTGKYKGLVVGHQGENWSAGANVNDFKIAIDTDNLHLMEVGTKQMQDLTQRVRHSKHPVVACPFNFALGGGLEFYACSNHSVASGELYAGLVEAGVGLVPGAGGHLRIILNLLENNDAKNVNMLIARKAVEVINPLSVSRSATDAVKKGFLRKSDTISMNSDHLLAIGKQKVLEMSDNGYKPPKYRDDLTMPGMPLRTMVQVNTKMMRAQGKISEHDEFIALKTANIISGGKKGGIMSKVDEQYILDIEREAFMSLAGETKTQERINHFLKTGKPLRN</sequence>
<organism evidence="8">
    <name type="scientific">marine metagenome</name>
    <dbReference type="NCBI Taxonomy" id="408172"/>
    <lineage>
        <taxon>unclassified sequences</taxon>
        <taxon>metagenomes</taxon>
        <taxon>ecological metagenomes</taxon>
    </lineage>
</organism>
<keyword evidence="4" id="KW-0520">NAD</keyword>
<proteinExistence type="predicted"/>
<evidence type="ECO:0000256" key="5">
    <source>
        <dbReference type="ARBA" id="ARBA00023098"/>
    </source>
</evidence>
<dbReference type="InterPro" id="IPR036291">
    <property type="entry name" value="NAD(P)-bd_dom_sf"/>
</dbReference>
<dbReference type="GO" id="GO:0070403">
    <property type="term" value="F:NAD+ binding"/>
    <property type="evidence" value="ECO:0007669"/>
    <property type="project" value="InterPro"/>
</dbReference>
<feature type="domain" description="3-hydroxyacyl-CoA dehydrogenase C-terminal" evidence="6">
    <location>
        <begin position="186"/>
        <end position="288"/>
    </location>
</feature>